<dbReference type="EMBL" id="FWEV01000036">
    <property type="protein sequence ID" value="SLM28297.1"/>
    <property type="molecule type" value="Genomic_DNA"/>
</dbReference>
<dbReference type="SUPFAM" id="SSF46785">
    <property type="entry name" value="Winged helix' DNA-binding domain"/>
    <property type="match status" value="1"/>
</dbReference>
<sequence length="107" mass="12414">MKLRSAQWIVDDEGKTIMGNGRLRIFENIEVTGSINKAAKKMKMSYKAVWSKIKATETHYGKQLVIADKKDGSHLTEDARELLEKFRTLKERCRTQDDMVFDEIFSD</sequence>
<dbReference type="OrthoDB" id="9800709at2"/>
<feature type="domain" description="HTH lysR-type" evidence="1">
    <location>
        <begin position="22"/>
        <end position="80"/>
    </location>
</feature>
<keyword evidence="3" id="KW-1185">Reference proteome</keyword>
<dbReference type="STRING" id="1246637.MTBBW1_1300037"/>
<dbReference type="Pfam" id="PF00126">
    <property type="entry name" value="HTH_1"/>
    <property type="match status" value="1"/>
</dbReference>
<accession>A0A1W1H761</accession>
<evidence type="ECO:0000259" key="1">
    <source>
        <dbReference type="Pfam" id="PF00126"/>
    </source>
</evidence>
<dbReference type="InterPro" id="IPR000847">
    <property type="entry name" value="LysR_HTH_N"/>
</dbReference>
<proteinExistence type="predicted"/>
<dbReference type="InterPro" id="IPR036390">
    <property type="entry name" value="WH_DNA-bd_sf"/>
</dbReference>
<gene>
    <name evidence="2" type="ORF">MTBBW1_1300037</name>
</gene>
<reference evidence="2 3" key="1">
    <citation type="submission" date="2017-03" db="EMBL/GenBank/DDBJ databases">
        <authorList>
            <person name="Afonso C.L."/>
            <person name="Miller P.J."/>
            <person name="Scott M.A."/>
            <person name="Spackman E."/>
            <person name="Goraichik I."/>
            <person name="Dimitrov K.M."/>
            <person name="Suarez D.L."/>
            <person name="Swayne D.E."/>
        </authorList>
    </citation>
    <scope>NUCLEOTIDE SEQUENCE [LARGE SCALE GENOMIC DNA]</scope>
    <source>
        <strain evidence="2">PRJEB14757</strain>
    </source>
</reference>
<evidence type="ECO:0000313" key="2">
    <source>
        <dbReference type="EMBL" id="SLM28297.1"/>
    </source>
</evidence>
<dbReference type="PANTHER" id="PTHR30432">
    <property type="entry name" value="TRANSCRIPTIONAL REGULATOR MODE"/>
    <property type="match status" value="1"/>
</dbReference>
<dbReference type="InterPro" id="IPR051815">
    <property type="entry name" value="Molybdate_resp_trans_reg"/>
</dbReference>
<dbReference type="PANTHER" id="PTHR30432:SF1">
    <property type="entry name" value="DNA-BINDING TRANSCRIPTIONAL DUAL REGULATOR MODE"/>
    <property type="match status" value="1"/>
</dbReference>
<dbReference type="Proteomes" id="UP000191931">
    <property type="component" value="Unassembled WGS sequence"/>
</dbReference>
<organism evidence="2 3">
    <name type="scientific">Desulfamplus magnetovallimortis</name>
    <dbReference type="NCBI Taxonomy" id="1246637"/>
    <lineage>
        <taxon>Bacteria</taxon>
        <taxon>Pseudomonadati</taxon>
        <taxon>Thermodesulfobacteriota</taxon>
        <taxon>Desulfobacteria</taxon>
        <taxon>Desulfobacterales</taxon>
        <taxon>Desulfobacteraceae</taxon>
        <taxon>Desulfamplus</taxon>
    </lineage>
</organism>
<evidence type="ECO:0000313" key="3">
    <source>
        <dbReference type="Proteomes" id="UP000191931"/>
    </source>
</evidence>
<dbReference type="InterPro" id="IPR036388">
    <property type="entry name" value="WH-like_DNA-bd_sf"/>
</dbReference>
<dbReference type="RefSeq" id="WP_080804637.1">
    <property type="nucleotide sequence ID" value="NZ_LT828548.1"/>
</dbReference>
<name>A0A1W1H761_9BACT</name>
<dbReference type="Gene3D" id="1.10.10.10">
    <property type="entry name" value="Winged helix-like DNA-binding domain superfamily/Winged helix DNA-binding domain"/>
    <property type="match status" value="1"/>
</dbReference>
<dbReference type="AlphaFoldDB" id="A0A1W1H761"/>
<dbReference type="GO" id="GO:0003700">
    <property type="term" value="F:DNA-binding transcription factor activity"/>
    <property type="evidence" value="ECO:0007669"/>
    <property type="project" value="InterPro"/>
</dbReference>
<protein>
    <submittedName>
        <fullName evidence="2">Transcriptional regulator, LysR family</fullName>
    </submittedName>
</protein>